<name>A0AAW5ZQA2_RALSL</name>
<accession>A0AAW5ZQA2</accession>
<evidence type="ECO:0000313" key="1">
    <source>
        <dbReference type="EMBL" id="MDB0572154.1"/>
    </source>
</evidence>
<dbReference type="AlphaFoldDB" id="A0AAW5ZQA2"/>
<dbReference type="RefSeq" id="WP_247530686.1">
    <property type="nucleotide sequence ID" value="NZ_JAIVFG010000025.1"/>
</dbReference>
<comment type="caution">
    <text evidence="1">The sequence shown here is derived from an EMBL/GenBank/DDBJ whole genome shotgun (WGS) entry which is preliminary data.</text>
</comment>
<protein>
    <submittedName>
        <fullName evidence="1">Uncharacterized protein</fullName>
    </submittedName>
</protein>
<proteinExistence type="predicted"/>
<dbReference type="EMBL" id="JAIVFG010000025">
    <property type="protein sequence ID" value="MDB0572154.1"/>
    <property type="molecule type" value="Genomic_DNA"/>
</dbReference>
<reference evidence="1" key="1">
    <citation type="submission" date="2021-09" db="EMBL/GenBank/DDBJ databases">
        <title>Genomic analysis of Ralstonia spp.</title>
        <authorList>
            <person name="Aburjaile F."/>
            <person name="Ariute J.C."/>
            <person name="Pais A.K.L."/>
            <person name="Albuquerque G.M.R."/>
            <person name="Silva A.M.F."/>
            <person name="Brenig B."/>
            <person name="Azevedo V."/>
            <person name="Matiuzzi M."/>
            <person name="Ramos R."/>
            <person name="Goes-Neto A."/>
            <person name="Soares S."/>
            <person name="Iseppon A.M.B."/>
            <person name="Souza E."/>
            <person name="Gama M."/>
        </authorList>
    </citation>
    <scope>NUCLEOTIDE SEQUENCE</scope>
    <source>
        <strain evidence="1">CCRMRs91</strain>
    </source>
</reference>
<evidence type="ECO:0000313" key="2">
    <source>
        <dbReference type="Proteomes" id="UP001144050"/>
    </source>
</evidence>
<gene>
    <name evidence="1" type="ORF">LBW59_15425</name>
</gene>
<dbReference type="Proteomes" id="UP001144050">
    <property type="component" value="Unassembled WGS sequence"/>
</dbReference>
<sequence>MRTAALPIHPLAARTPVTETPPAGALAWRAILSQRKGSGRGLVSICAAAGQGVVAILERPERMPG</sequence>
<organism evidence="1 2">
    <name type="scientific">Ralstonia solanacearum</name>
    <name type="common">Pseudomonas solanacearum</name>
    <dbReference type="NCBI Taxonomy" id="305"/>
    <lineage>
        <taxon>Bacteria</taxon>
        <taxon>Pseudomonadati</taxon>
        <taxon>Pseudomonadota</taxon>
        <taxon>Betaproteobacteria</taxon>
        <taxon>Burkholderiales</taxon>
        <taxon>Burkholderiaceae</taxon>
        <taxon>Ralstonia</taxon>
        <taxon>Ralstonia solanacearum species complex</taxon>
    </lineage>
</organism>